<sequence>MADRDAPPPRARRRAARQAHRLTRLARRRADGRRDRTRGPDPRRYRFGCADLRTSTTKGRVSVARSAKKQAATKAVQKPKQKRPSKTTWRLIDRTSTIAAGVIATQAAALVWRAATGQRPPSDDASRDPAMQTREAIAWAVLAGASAGVLKVVLNRQAVAYWVRSTGDLPPGFKNPRP</sequence>
<evidence type="ECO:0000256" key="1">
    <source>
        <dbReference type="SAM" id="MobiDB-lite"/>
    </source>
</evidence>
<proteinExistence type="predicted"/>
<dbReference type="EMBL" id="VDFR01000022">
    <property type="protein sequence ID" value="TNC49686.1"/>
    <property type="molecule type" value="Genomic_DNA"/>
</dbReference>
<feature type="region of interest" description="Disordered" evidence="1">
    <location>
        <begin position="1"/>
        <end position="47"/>
    </location>
</feature>
<dbReference type="OrthoDB" id="6293727at2"/>
<reference evidence="2 3" key="1">
    <citation type="submission" date="2019-05" db="EMBL/GenBank/DDBJ databases">
        <title>Mumia sp. nov., isolated from the intestinal contents of plateau pika (Ochotona curzoniae) in the Qinghai-Tibet plateau of China.</title>
        <authorList>
            <person name="Tian Z."/>
        </authorList>
    </citation>
    <scope>NUCLEOTIDE SEQUENCE [LARGE SCALE GENOMIC DNA]</scope>
    <source>
        <strain evidence="3">527</strain>
    </source>
</reference>
<dbReference type="Pfam" id="PF14019">
    <property type="entry name" value="DUF4235"/>
    <property type="match status" value="1"/>
</dbReference>
<feature type="compositionally biased region" description="Basic and acidic residues" evidence="1">
    <location>
        <begin position="28"/>
        <end position="44"/>
    </location>
</feature>
<dbReference type="InterPro" id="IPR025329">
    <property type="entry name" value="DUF4235"/>
</dbReference>
<dbReference type="Proteomes" id="UP000306740">
    <property type="component" value="Unassembled WGS sequence"/>
</dbReference>
<comment type="caution">
    <text evidence="2">The sequence shown here is derived from an EMBL/GenBank/DDBJ whole genome shotgun (WGS) entry which is preliminary data.</text>
</comment>
<protein>
    <submittedName>
        <fullName evidence="2">DUF4235 domain-containing protein</fullName>
    </submittedName>
</protein>
<name>A0A5C4MWD9_9ACTN</name>
<evidence type="ECO:0000313" key="2">
    <source>
        <dbReference type="EMBL" id="TNC49686.1"/>
    </source>
</evidence>
<organism evidence="2 3">
    <name type="scientific">Mumia zhuanghuii</name>
    <dbReference type="NCBI Taxonomy" id="2585211"/>
    <lineage>
        <taxon>Bacteria</taxon>
        <taxon>Bacillati</taxon>
        <taxon>Actinomycetota</taxon>
        <taxon>Actinomycetes</taxon>
        <taxon>Propionibacteriales</taxon>
        <taxon>Nocardioidaceae</taxon>
        <taxon>Mumia</taxon>
    </lineage>
</organism>
<accession>A0A5C4MWD9</accession>
<dbReference type="AlphaFoldDB" id="A0A5C4MWD9"/>
<gene>
    <name evidence="2" type="ORF">FHE65_05155</name>
</gene>
<evidence type="ECO:0000313" key="3">
    <source>
        <dbReference type="Proteomes" id="UP000306740"/>
    </source>
</evidence>
<feature type="compositionally biased region" description="Basic residues" evidence="1">
    <location>
        <begin position="10"/>
        <end position="27"/>
    </location>
</feature>